<organism evidence="3 4">
    <name type="scientific">Mycobacterium branderi</name>
    <dbReference type="NCBI Taxonomy" id="43348"/>
    <lineage>
        <taxon>Bacteria</taxon>
        <taxon>Bacillati</taxon>
        <taxon>Actinomycetota</taxon>
        <taxon>Actinomycetes</taxon>
        <taxon>Mycobacteriales</taxon>
        <taxon>Mycobacteriaceae</taxon>
        <taxon>Mycobacterium</taxon>
    </lineage>
</organism>
<reference evidence="3 4" key="1">
    <citation type="submission" date="2016-12" db="EMBL/GenBank/DDBJ databases">
        <title>The new phylogeny of genus Mycobacterium.</title>
        <authorList>
            <person name="Tortoli E."/>
            <person name="Trovato A."/>
            <person name="Cirillo D.M."/>
        </authorList>
    </citation>
    <scope>NUCLEOTIDE SEQUENCE [LARGE SCALE GENOMIC DNA]</scope>
    <source>
        <strain evidence="3 4">DSM 44624</strain>
    </source>
</reference>
<proteinExistence type="predicted"/>
<dbReference type="SUPFAM" id="SSF54427">
    <property type="entry name" value="NTF2-like"/>
    <property type="match status" value="1"/>
</dbReference>
<dbReference type="AlphaFoldDB" id="A0A7I7WE40"/>
<dbReference type="Proteomes" id="UP000467379">
    <property type="component" value="Plasmid pJCM12687"/>
</dbReference>
<evidence type="ECO:0000259" key="1">
    <source>
        <dbReference type="Pfam" id="PF12680"/>
    </source>
</evidence>
<accession>A0A7I7WE40</accession>
<keyword evidence="5" id="KW-1185">Reference proteome</keyword>
<evidence type="ECO:0000313" key="3">
    <source>
        <dbReference type="EMBL" id="ORA40378.1"/>
    </source>
</evidence>
<evidence type="ECO:0000313" key="5">
    <source>
        <dbReference type="Proteomes" id="UP000467379"/>
    </source>
</evidence>
<protein>
    <recommendedName>
        <fullName evidence="1">SnoaL-like domain-containing protein</fullName>
    </recommendedName>
</protein>
<dbReference type="Gene3D" id="3.10.450.50">
    <property type="match status" value="1"/>
</dbReference>
<reference evidence="2" key="3">
    <citation type="submission" date="2020-02" db="EMBL/GenBank/DDBJ databases">
        <authorList>
            <person name="Matsumoto Y."/>
            <person name="Motooka D."/>
            <person name="Nakamura S."/>
        </authorList>
    </citation>
    <scope>NUCLEOTIDE SEQUENCE</scope>
    <source>
        <strain evidence="2">JCM 12687</strain>
        <plasmid evidence="2">pJCM12687</plasmid>
    </source>
</reference>
<feature type="domain" description="SnoaL-like" evidence="1">
    <location>
        <begin position="12"/>
        <end position="111"/>
    </location>
</feature>
<evidence type="ECO:0000313" key="2">
    <source>
        <dbReference type="EMBL" id="BBZ14881.1"/>
    </source>
</evidence>
<dbReference type="RefSeq" id="WP_083130789.1">
    <property type="nucleotide sequence ID" value="NZ_AP022607.1"/>
</dbReference>
<gene>
    <name evidence="3" type="ORF">BST20_07555</name>
    <name evidence="2" type="ORF">MBRA_50760</name>
</gene>
<reference evidence="2 5" key="2">
    <citation type="journal article" date="2019" name="Emerg. Microbes Infect.">
        <title>Comprehensive subspecies identification of 175 nontuberculous mycobacteria species based on 7547 genomic profiles.</title>
        <authorList>
            <person name="Matsumoto Y."/>
            <person name="Kinjo T."/>
            <person name="Motooka D."/>
            <person name="Nabeya D."/>
            <person name="Jung N."/>
            <person name="Uechi K."/>
            <person name="Horii T."/>
            <person name="Iida T."/>
            <person name="Fujita J."/>
            <person name="Nakamura S."/>
        </authorList>
    </citation>
    <scope>NUCLEOTIDE SEQUENCE [LARGE SCALE GENOMIC DNA]</scope>
    <source>
        <strain evidence="2 5">JCM 12687</strain>
        <plasmid evidence="2">pJCM12687</plasmid>
    </source>
</reference>
<dbReference type="Proteomes" id="UP000192441">
    <property type="component" value="Unassembled WGS sequence"/>
</dbReference>
<sequence length="141" mass="15880">MPLTGHELELFIRRWYQLWNEQDKDGWLRHWRETAPGEPSLEDPVGTPVKRGWEFAGELWDRTGPNHPAVTITQLITGGSEAVVVAHNEGRYRGEPLVIPSVDVWRLNPDGSSAVRSFWVIPEHIPYGKWTASTGSAPSAD</sequence>
<dbReference type="InterPro" id="IPR037401">
    <property type="entry name" value="SnoaL-like"/>
</dbReference>
<dbReference type="OrthoDB" id="4715423at2"/>
<dbReference type="EMBL" id="MVHM01000002">
    <property type="protein sequence ID" value="ORA40378.1"/>
    <property type="molecule type" value="Genomic_DNA"/>
</dbReference>
<name>A0A7I7WE40_9MYCO</name>
<geneLocation type="plasmid" evidence="2 5">
    <name>pJCM12687</name>
</geneLocation>
<dbReference type="InterPro" id="IPR032710">
    <property type="entry name" value="NTF2-like_dom_sf"/>
</dbReference>
<dbReference type="EMBL" id="AP022607">
    <property type="protein sequence ID" value="BBZ14881.1"/>
    <property type="molecule type" value="Genomic_DNA"/>
</dbReference>
<evidence type="ECO:0000313" key="4">
    <source>
        <dbReference type="Proteomes" id="UP000192441"/>
    </source>
</evidence>
<keyword evidence="2" id="KW-0614">Plasmid</keyword>
<dbReference type="Pfam" id="PF12680">
    <property type="entry name" value="SnoaL_2"/>
    <property type="match status" value="1"/>
</dbReference>